<evidence type="ECO:0000313" key="1">
    <source>
        <dbReference type="EMBL" id="KKT82774.1"/>
    </source>
</evidence>
<protein>
    <submittedName>
        <fullName evidence="1">Uncharacterized protein</fullName>
    </submittedName>
</protein>
<name>A0A0G1NEZ8_9BACT</name>
<dbReference type="AlphaFoldDB" id="A0A0G1NEZ8"/>
<reference evidence="1 2" key="1">
    <citation type="journal article" date="2015" name="Nature">
        <title>rRNA introns, odd ribosomes, and small enigmatic genomes across a large radiation of phyla.</title>
        <authorList>
            <person name="Brown C.T."/>
            <person name="Hug L.A."/>
            <person name="Thomas B.C."/>
            <person name="Sharon I."/>
            <person name="Castelle C.J."/>
            <person name="Singh A."/>
            <person name="Wilkins M.J."/>
            <person name="Williams K.H."/>
            <person name="Banfield J.F."/>
        </authorList>
    </citation>
    <scope>NUCLEOTIDE SEQUENCE [LARGE SCALE GENOMIC DNA]</scope>
</reference>
<comment type="caution">
    <text evidence="1">The sequence shown here is derived from an EMBL/GenBank/DDBJ whole genome shotgun (WGS) entry which is preliminary data.</text>
</comment>
<dbReference type="EMBL" id="LCJR01000001">
    <property type="protein sequence ID" value="KKT82774.1"/>
    <property type="molecule type" value="Genomic_DNA"/>
</dbReference>
<organism evidence="1 2">
    <name type="scientific">Candidatus Yanofskybacteria bacterium GW2011_GWA2_44_9</name>
    <dbReference type="NCBI Taxonomy" id="1619025"/>
    <lineage>
        <taxon>Bacteria</taxon>
        <taxon>Candidatus Yanofskyibacteriota</taxon>
    </lineage>
</organism>
<evidence type="ECO:0000313" key="2">
    <source>
        <dbReference type="Proteomes" id="UP000034032"/>
    </source>
</evidence>
<dbReference type="Proteomes" id="UP000034032">
    <property type="component" value="Unassembled WGS sequence"/>
</dbReference>
<proteinExistence type="predicted"/>
<gene>
    <name evidence="1" type="ORF">UW79_C0001G0030</name>
</gene>
<accession>A0A0G1NEZ8</accession>
<sequence length="52" mass="6057">MSEHYKEICRDCETVISQCRCAGPKTIRLGLCQNRKTCRKRKNALKFVALQK</sequence>